<name>A0A0L0GFP4_9EUKA</name>
<feature type="compositionally biased region" description="Polar residues" evidence="1">
    <location>
        <begin position="406"/>
        <end position="416"/>
    </location>
</feature>
<reference evidence="2 3" key="1">
    <citation type="submission" date="2011-02" db="EMBL/GenBank/DDBJ databases">
        <title>The Genome Sequence of Sphaeroforma arctica JP610.</title>
        <authorList>
            <consortium name="The Broad Institute Genome Sequencing Platform"/>
            <person name="Russ C."/>
            <person name="Cuomo C."/>
            <person name="Young S.K."/>
            <person name="Zeng Q."/>
            <person name="Gargeya S."/>
            <person name="Alvarado L."/>
            <person name="Berlin A."/>
            <person name="Chapman S.B."/>
            <person name="Chen Z."/>
            <person name="Freedman E."/>
            <person name="Gellesch M."/>
            <person name="Goldberg J."/>
            <person name="Griggs A."/>
            <person name="Gujja S."/>
            <person name="Heilman E."/>
            <person name="Heiman D."/>
            <person name="Howarth C."/>
            <person name="Mehta T."/>
            <person name="Neiman D."/>
            <person name="Pearson M."/>
            <person name="Roberts A."/>
            <person name="Saif S."/>
            <person name="Shea T."/>
            <person name="Shenoy N."/>
            <person name="Sisk P."/>
            <person name="Stolte C."/>
            <person name="Sykes S."/>
            <person name="White J."/>
            <person name="Yandava C."/>
            <person name="Burger G."/>
            <person name="Gray M.W."/>
            <person name="Holland P.W.H."/>
            <person name="King N."/>
            <person name="Lang F.B.F."/>
            <person name="Roger A.J."/>
            <person name="Ruiz-Trillo I."/>
            <person name="Haas B."/>
            <person name="Nusbaum C."/>
            <person name="Birren B."/>
        </authorList>
    </citation>
    <scope>NUCLEOTIDE SEQUENCE [LARGE SCALE GENOMIC DNA]</scope>
    <source>
        <strain evidence="2 3">JP610</strain>
    </source>
</reference>
<feature type="compositionally biased region" description="Polar residues" evidence="1">
    <location>
        <begin position="247"/>
        <end position="261"/>
    </location>
</feature>
<evidence type="ECO:0000256" key="1">
    <source>
        <dbReference type="SAM" id="MobiDB-lite"/>
    </source>
</evidence>
<dbReference type="Proteomes" id="UP000054560">
    <property type="component" value="Unassembled WGS sequence"/>
</dbReference>
<proteinExistence type="predicted"/>
<evidence type="ECO:0000313" key="3">
    <source>
        <dbReference type="Proteomes" id="UP000054560"/>
    </source>
</evidence>
<sequence length="618" mass="67138">MSWSSEVDFQCASHMSVAMGSFGIELGDPTDTSVESSGKPPLQEYNTKSGDMLKGRLHLDLRRAISFDSISCWIRCCCEFGSQETELILAGGTVENTEQKYPAGKHTIEFSQLVPTGPPTLRIGTGKDELHIVWTVVITAKKEADAPGELVEKTDVLIATMCFDNGVSWPIPRNNLIDGESIAELKGKQLSLSLATDRVFEFDIENPLKSMKVQVKITNETGKNIESVKLKFTQLAHVHLGMDEEWQGNSGTNSPTPNESKPLSAGQMQLAHHLNRKSSTTKKIMGGIKGLTNTLHITSPHTISGSHGKKYKSDFQLTERILNSTAEQIECTTVVLSQPSDFKNHNLAVSRVAYAQKKYQIRNPANSAYESPITSPPVSPRISPRHSLNQSPSKFPPAKSTPPRSPNTSRKASFSASPRALSPATSPRASHASHTSSPARSSQGERSVTIHLDTAVPDREVAIGAEVSDERRETVTSRSSMGDSQSAPPTMNNQAVSDFSQMYISDGRTQQQSGSDPGDRGASPGVRPIPGVSLYVPGNTPLPQVPKAIIFEPVDDEAELQKEKEVTERARKPHICPSFTYNSTSAQISVAYVVEGRIQVAGTTVRVKVPLDLSCAWL</sequence>
<keyword evidence="3" id="KW-1185">Reference proteome</keyword>
<protein>
    <submittedName>
        <fullName evidence="2">Uncharacterized protein</fullName>
    </submittedName>
</protein>
<gene>
    <name evidence="2" type="ORF">SARC_00227</name>
</gene>
<feature type="compositionally biased region" description="Polar residues" evidence="1">
    <location>
        <begin position="476"/>
        <end position="493"/>
    </location>
</feature>
<dbReference type="GeneID" id="25900731"/>
<feature type="compositionally biased region" description="Polar residues" evidence="1">
    <location>
        <begin position="423"/>
        <end position="446"/>
    </location>
</feature>
<feature type="region of interest" description="Disordered" evidence="1">
    <location>
        <begin position="245"/>
        <end position="279"/>
    </location>
</feature>
<evidence type="ECO:0000313" key="2">
    <source>
        <dbReference type="EMBL" id="KNC87656.1"/>
    </source>
</evidence>
<feature type="region of interest" description="Disordered" evidence="1">
    <location>
        <begin position="28"/>
        <end position="47"/>
    </location>
</feature>
<organism evidence="2 3">
    <name type="scientific">Sphaeroforma arctica JP610</name>
    <dbReference type="NCBI Taxonomy" id="667725"/>
    <lineage>
        <taxon>Eukaryota</taxon>
        <taxon>Ichthyosporea</taxon>
        <taxon>Ichthyophonida</taxon>
        <taxon>Sphaeroforma</taxon>
    </lineage>
</organism>
<feature type="region of interest" description="Disordered" evidence="1">
    <location>
        <begin position="365"/>
        <end position="493"/>
    </location>
</feature>
<dbReference type="AlphaFoldDB" id="A0A0L0GFP4"/>
<feature type="region of interest" description="Disordered" evidence="1">
    <location>
        <begin position="507"/>
        <end position="532"/>
    </location>
</feature>
<accession>A0A0L0GFP4</accession>
<dbReference type="RefSeq" id="XP_014161558.1">
    <property type="nucleotide sequence ID" value="XM_014306083.1"/>
</dbReference>
<dbReference type="EMBL" id="KQ241602">
    <property type="protein sequence ID" value="KNC87656.1"/>
    <property type="molecule type" value="Genomic_DNA"/>
</dbReference>